<reference evidence="2 3" key="1">
    <citation type="submission" date="2018-08" db="EMBL/GenBank/DDBJ databases">
        <title>Genomic investigation of the strawberry pathogen Phytophthora fragariae indicates pathogenicity is determined by transcriptional variation in three key races.</title>
        <authorList>
            <person name="Adams T.M."/>
            <person name="Armitage A.D."/>
            <person name="Sobczyk M.K."/>
            <person name="Bates H.J."/>
            <person name="Dunwell J.M."/>
            <person name="Nellist C.F."/>
            <person name="Harrison R.J."/>
        </authorList>
    </citation>
    <scope>NUCLEOTIDE SEQUENCE [LARGE SCALE GENOMIC DNA]</scope>
    <source>
        <strain evidence="2 3">SCRP333</strain>
    </source>
</reference>
<comment type="caution">
    <text evidence="2">The sequence shown here is derived from an EMBL/GenBank/DDBJ whole genome shotgun (WGS) entry which is preliminary data.</text>
</comment>
<keyword evidence="3" id="KW-1185">Reference proteome</keyword>
<feature type="domain" description="Reverse transcriptase Ty1/copia-type" evidence="1">
    <location>
        <begin position="23"/>
        <end position="231"/>
    </location>
</feature>
<evidence type="ECO:0000313" key="2">
    <source>
        <dbReference type="EMBL" id="KAE9312282.1"/>
    </source>
</evidence>
<dbReference type="SUPFAM" id="SSF56672">
    <property type="entry name" value="DNA/RNA polymerases"/>
    <property type="match status" value="1"/>
</dbReference>
<evidence type="ECO:0000259" key="1">
    <source>
        <dbReference type="Pfam" id="PF07727"/>
    </source>
</evidence>
<dbReference type="Pfam" id="PF07727">
    <property type="entry name" value="RVT_2"/>
    <property type="match status" value="1"/>
</dbReference>
<dbReference type="Proteomes" id="UP000434957">
    <property type="component" value="Unassembled WGS sequence"/>
</dbReference>
<dbReference type="AlphaFoldDB" id="A0A6A4DWB4"/>
<protein>
    <recommendedName>
        <fullName evidence="1">Reverse transcriptase Ty1/copia-type domain-containing protein</fullName>
    </recommendedName>
</protein>
<sequence length="275" mass="31405">MTAPDAKEWVKALDTEYQELIRNHVWEMVERPKGAKVLKNKWGFVRKRNAKDEVCRYRTRITIKGCQQQYGVNFWETYAPVAKAESVRFILLLALYLGLFCRQVDFVAAFLNGPVGGVEIYMEQPDYFDDGMGRVCKLLQSLYGLRQAPRIWYTMLGKYLRKCGFKRTKMNAGVYARRVGENKIFVTVYVDGLLIVGTESDIEMVLVELHSKFKIKDLVNVKHLPGMEITYVRGAHVDDLADGVLREDLDEVQDAELQTGAHSAGEGQLSDARQP</sequence>
<accession>A0A6A4DWB4</accession>
<proteinExistence type="predicted"/>
<dbReference type="InterPro" id="IPR013103">
    <property type="entry name" value="RVT_2"/>
</dbReference>
<dbReference type="InterPro" id="IPR043502">
    <property type="entry name" value="DNA/RNA_pol_sf"/>
</dbReference>
<dbReference type="EMBL" id="QXFT01001700">
    <property type="protein sequence ID" value="KAE9312282.1"/>
    <property type="molecule type" value="Genomic_DNA"/>
</dbReference>
<name>A0A6A4DWB4_9STRA</name>
<gene>
    <name evidence="2" type="ORF">PR003_g19804</name>
</gene>
<evidence type="ECO:0000313" key="3">
    <source>
        <dbReference type="Proteomes" id="UP000434957"/>
    </source>
</evidence>
<organism evidence="2 3">
    <name type="scientific">Phytophthora rubi</name>
    <dbReference type="NCBI Taxonomy" id="129364"/>
    <lineage>
        <taxon>Eukaryota</taxon>
        <taxon>Sar</taxon>
        <taxon>Stramenopiles</taxon>
        <taxon>Oomycota</taxon>
        <taxon>Peronosporomycetes</taxon>
        <taxon>Peronosporales</taxon>
        <taxon>Peronosporaceae</taxon>
        <taxon>Phytophthora</taxon>
    </lineage>
</organism>